<feature type="compositionally biased region" description="Acidic residues" evidence="1">
    <location>
        <begin position="151"/>
        <end position="164"/>
    </location>
</feature>
<sequence>MAKDKALNPAQAQHKKDKANAIKKSKAEKAQRMTEKLSKRNPDRISRQIQTLKELDQEGRLQGPDKKLLADLEKQLALVNKAHEKVWQGDGNKGPTAVNDGETRNSGLRDRHQNKSGVYVLKGLERRSIYWDPLFNPTGLPPEGFPYQEWSDGEQDGEDVPSEDVEYRPELGETDATGIPLPKGPALRFQPPKPEPAPIKTTYEAAPIVRDLKKESASFIPASVIQRAQQRKRSASPESKDPENGKKLRHVVIEDAGEGEEDDARYDD</sequence>
<keyword evidence="4" id="KW-1185">Reference proteome</keyword>
<dbReference type="Pfam" id="PF09429">
    <property type="entry name" value="Wbp11"/>
    <property type="match status" value="1"/>
</dbReference>
<feature type="compositionally biased region" description="Acidic residues" evidence="1">
    <location>
        <begin position="255"/>
        <end position="268"/>
    </location>
</feature>
<evidence type="ECO:0000313" key="3">
    <source>
        <dbReference type="EMBL" id="KAJ8103751.1"/>
    </source>
</evidence>
<accession>A0AAD7VW47</accession>
<feature type="region of interest" description="Disordered" evidence="1">
    <location>
        <begin position="219"/>
        <end position="268"/>
    </location>
</feature>
<feature type="region of interest" description="Disordered" evidence="1">
    <location>
        <begin position="86"/>
        <end position="111"/>
    </location>
</feature>
<dbReference type="GO" id="GO:0006396">
    <property type="term" value="P:RNA processing"/>
    <property type="evidence" value="ECO:0007669"/>
    <property type="project" value="InterPro"/>
</dbReference>
<feature type="region of interest" description="Disordered" evidence="1">
    <location>
        <begin position="1"/>
        <end position="45"/>
    </location>
</feature>
<evidence type="ECO:0000259" key="2">
    <source>
        <dbReference type="Pfam" id="PF09429"/>
    </source>
</evidence>
<dbReference type="EMBL" id="JARPMG010000001">
    <property type="protein sequence ID" value="KAJ8103751.1"/>
    <property type="molecule type" value="Genomic_DNA"/>
</dbReference>
<dbReference type="GeneID" id="80886491"/>
<evidence type="ECO:0000256" key="1">
    <source>
        <dbReference type="SAM" id="MobiDB-lite"/>
    </source>
</evidence>
<feature type="domain" description="Wbp11/ELF5/Saf1 N-terminal" evidence="2">
    <location>
        <begin position="5"/>
        <end position="81"/>
    </location>
</feature>
<proteinExistence type="predicted"/>
<feature type="compositionally biased region" description="Basic residues" evidence="1">
    <location>
        <begin position="13"/>
        <end position="24"/>
    </location>
</feature>
<comment type="caution">
    <text evidence="3">The sequence shown here is derived from an EMBL/GenBank/DDBJ whole genome shotgun (WGS) entry which is preliminary data.</text>
</comment>
<dbReference type="RefSeq" id="XP_056047201.1">
    <property type="nucleotide sequence ID" value="XM_056191325.1"/>
</dbReference>
<feature type="region of interest" description="Disordered" evidence="1">
    <location>
        <begin position="142"/>
        <end position="202"/>
    </location>
</feature>
<name>A0AAD7VW47_9ASCO</name>
<dbReference type="InterPro" id="IPR019007">
    <property type="entry name" value="Wbp11/ELF5/Saf1_N"/>
</dbReference>
<reference evidence="3" key="1">
    <citation type="submission" date="2023-03" db="EMBL/GenBank/DDBJ databases">
        <title>Near-Complete genome sequence of Lipomyces tetrasporous NRRL Y-64009, an oleaginous yeast capable of growing on lignocellulosic hydrolysates.</title>
        <authorList>
            <consortium name="Lawrence Berkeley National Laboratory"/>
            <person name="Jagtap S.S."/>
            <person name="Liu J.-J."/>
            <person name="Walukiewicz H.E."/>
            <person name="Pangilinan J."/>
            <person name="Lipzen A."/>
            <person name="Ahrendt S."/>
            <person name="Koriabine M."/>
            <person name="Cobaugh K."/>
            <person name="Salamov A."/>
            <person name="Yoshinaga Y."/>
            <person name="Ng V."/>
            <person name="Daum C."/>
            <person name="Grigoriev I.V."/>
            <person name="Slininger P.J."/>
            <person name="Dien B.S."/>
            <person name="Jin Y.-S."/>
            <person name="Rao C.V."/>
        </authorList>
    </citation>
    <scope>NUCLEOTIDE SEQUENCE</scope>
    <source>
        <strain evidence="3">NRRL Y-64009</strain>
    </source>
</reference>
<dbReference type="Pfam" id="PF12622">
    <property type="entry name" value="NpwBP"/>
    <property type="match status" value="1"/>
</dbReference>
<gene>
    <name evidence="3" type="ORF">POJ06DRAFT_6471</name>
</gene>
<feature type="compositionally biased region" description="Basic and acidic residues" evidence="1">
    <location>
        <begin position="101"/>
        <end position="111"/>
    </location>
</feature>
<protein>
    <recommendedName>
        <fullName evidence="2">Wbp11/ELF5/Saf1 N-terminal domain-containing protein</fullName>
    </recommendedName>
</protein>
<evidence type="ECO:0000313" key="4">
    <source>
        <dbReference type="Proteomes" id="UP001217417"/>
    </source>
</evidence>
<organism evidence="3 4">
    <name type="scientific">Lipomyces tetrasporus</name>
    <dbReference type="NCBI Taxonomy" id="54092"/>
    <lineage>
        <taxon>Eukaryota</taxon>
        <taxon>Fungi</taxon>
        <taxon>Dikarya</taxon>
        <taxon>Ascomycota</taxon>
        <taxon>Saccharomycotina</taxon>
        <taxon>Lipomycetes</taxon>
        <taxon>Lipomycetales</taxon>
        <taxon>Lipomycetaceae</taxon>
        <taxon>Lipomyces</taxon>
    </lineage>
</organism>
<dbReference type="Proteomes" id="UP001217417">
    <property type="component" value="Unassembled WGS sequence"/>
</dbReference>
<feature type="compositionally biased region" description="Basic and acidic residues" evidence="1">
    <location>
        <begin position="25"/>
        <end position="45"/>
    </location>
</feature>
<dbReference type="AlphaFoldDB" id="A0AAD7VW47"/>